<dbReference type="KEGG" id="rbd:ALSL_0226"/>
<dbReference type="Pfam" id="PF00144">
    <property type="entry name" value="Beta-lactamase"/>
    <property type="match status" value="1"/>
</dbReference>
<dbReference type="AlphaFoldDB" id="A0A2Z6E2Y3"/>
<organism evidence="3 4">
    <name type="scientific">Aerosticca soli</name>
    <dbReference type="NCBI Taxonomy" id="2010829"/>
    <lineage>
        <taxon>Bacteria</taxon>
        <taxon>Pseudomonadati</taxon>
        <taxon>Pseudomonadota</taxon>
        <taxon>Gammaproteobacteria</taxon>
        <taxon>Lysobacterales</taxon>
        <taxon>Rhodanobacteraceae</taxon>
        <taxon>Aerosticca</taxon>
    </lineage>
</organism>
<evidence type="ECO:0000259" key="2">
    <source>
        <dbReference type="Pfam" id="PF00144"/>
    </source>
</evidence>
<dbReference type="InterPro" id="IPR050491">
    <property type="entry name" value="AmpC-like"/>
</dbReference>
<name>A0A2Z6E2Y3_9GAMM</name>
<dbReference type="Gene3D" id="3.40.710.10">
    <property type="entry name" value="DD-peptidase/beta-lactamase superfamily"/>
    <property type="match status" value="1"/>
</dbReference>
<dbReference type="PROSITE" id="PS51257">
    <property type="entry name" value="PROKAR_LIPOPROTEIN"/>
    <property type="match status" value="1"/>
</dbReference>
<accession>A0A2Z6E2Y3</accession>
<evidence type="ECO:0000313" key="3">
    <source>
        <dbReference type="EMBL" id="BBD78898.1"/>
    </source>
</evidence>
<dbReference type="InterPro" id="IPR001466">
    <property type="entry name" value="Beta-lactam-related"/>
</dbReference>
<dbReference type="EMBL" id="AP018560">
    <property type="protein sequence ID" value="BBD78898.1"/>
    <property type="molecule type" value="Genomic_DNA"/>
</dbReference>
<dbReference type="PANTHER" id="PTHR46825">
    <property type="entry name" value="D-ALANYL-D-ALANINE-CARBOXYPEPTIDASE/ENDOPEPTIDASE AMPH"/>
    <property type="match status" value="1"/>
</dbReference>
<evidence type="ECO:0000313" key="4">
    <source>
        <dbReference type="Proteomes" id="UP000270530"/>
    </source>
</evidence>
<gene>
    <name evidence="3" type="ORF">ALSL_0226</name>
</gene>
<reference evidence="4" key="2">
    <citation type="submission" date="2018-06" db="EMBL/GenBank/DDBJ databases">
        <title>Genome sequence of Rhodanobacteraceae bacterium strain Dysh456.</title>
        <authorList>
            <person name="Fukui M."/>
        </authorList>
    </citation>
    <scope>NUCLEOTIDE SEQUENCE [LARGE SCALE GENOMIC DNA]</scope>
    <source>
        <strain evidence="4">Dysh456</strain>
    </source>
</reference>
<sequence length="453" mass="49648">MPRAESPAFSGHARLMPFRTLLLLIAGLVGGWLSCPLPARAATPASAHTTPHPGHAELPAARVAATLAAYRQWLDRLDARHAVAGLATAVVVDDKVAFEHTLGYADAGRGEKVTPETVFRLASLSKAFATGLAAILVADGKLRWDTKLVDAVPFFKLKSLPDTEQATVADILGQRIGLPRNTYDNMLEEDVPYEELVRRLDEVDLSCGVGQCYGYQNIAFSLIGDVVYAMTGDFFYREVAKRIFYPLGMKNASYGRDALESSASWARPHKAYGHSWVPFEPKENYYRVAPAAGVNASLRDMEQWLIAQMGGRPDVLTPEMLETLHKPGVATPVELHSTPWRRARLTAAHYALGWRVFEYGGETLIFHAGAVEGYRTMIGFFPKYHVGVVTLWNSAGPVPSGLMPMVFDSLLDLPHVDWAGVESDAPALVAPPKKKKSAPAKKPSSHRARRHRS</sequence>
<dbReference type="Proteomes" id="UP000270530">
    <property type="component" value="Chromosome"/>
</dbReference>
<evidence type="ECO:0000256" key="1">
    <source>
        <dbReference type="SAM" id="MobiDB-lite"/>
    </source>
</evidence>
<reference evidence="4" key="1">
    <citation type="submission" date="2018-04" db="EMBL/GenBank/DDBJ databases">
        <authorList>
            <person name="Watanabe M."/>
            <person name="Kojima H."/>
        </authorList>
    </citation>
    <scope>NUCLEOTIDE SEQUENCE [LARGE SCALE GENOMIC DNA]</scope>
    <source>
        <strain evidence="4">Dysh456</strain>
    </source>
</reference>
<feature type="compositionally biased region" description="Basic residues" evidence="1">
    <location>
        <begin position="432"/>
        <end position="453"/>
    </location>
</feature>
<dbReference type="SUPFAM" id="SSF56601">
    <property type="entry name" value="beta-lactamase/transpeptidase-like"/>
    <property type="match status" value="1"/>
</dbReference>
<proteinExistence type="predicted"/>
<dbReference type="PANTHER" id="PTHR46825:SF15">
    <property type="entry name" value="BETA-LACTAMASE-RELATED DOMAIN-CONTAINING PROTEIN"/>
    <property type="match status" value="1"/>
</dbReference>
<keyword evidence="4" id="KW-1185">Reference proteome</keyword>
<feature type="region of interest" description="Disordered" evidence="1">
    <location>
        <begin position="427"/>
        <end position="453"/>
    </location>
</feature>
<dbReference type="InterPro" id="IPR012338">
    <property type="entry name" value="Beta-lactam/transpept-like"/>
</dbReference>
<protein>
    <submittedName>
        <fullName evidence="3">Beta-lactamase</fullName>
    </submittedName>
</protein>
<feature type="domain" description="Beta-lactamase-related" evidence="2">
    <location>
        <begin position="71"/>
        <end position="400"/>
    </location>
</feature>